<feature type="transmembrane region" description="Helical" evidence="6">
    <location>
        <begin position="160"/>
        <end position="178"/>
    </location>
</feature>
<feature type="transmembrane region" description="Helical" evidence="6">
    <location>
        <begin position="128"/>
        <end position="148"/>
    </location>
</feature>
<name>A0AAW2AS98_CULAL</name>
<evidence type="ECO:0000256" key="4">
    <source>
        <dbReference type="ARBA" id="ARBA00022989"/>
    </source>
</evidence>
<keyword evidence="8" id="KW-1185">Reference proteome</keyword>
<comment type="similarity">
    <text evidence="2">Belongs to the MS4A family.</text>
</comment>
<proteinExistence type="inferred from homology"/>
<dbReference type="EMBL" id="JAWDJR010000004">
    <property type="protein sequence ID" value="KAK9976629.1"/>
    <property type="molecule type" value="Genomic_DNA"/>
</dbReference>
<dbReference type="InterPro" id="IPR030417">
    <property type="entry name" value="MS4A"/>
</dbReference>
<evidence type="ECO:0000313" key="8">
    <source>
        <dbReference type="Proteomes" id="UP001479290"/>
    </source>
</evidence>
<feature type="transmembrane region" description="Helical" evidence="6">
    <location>
        <begin position="242"/>
        <end position="266"/>
    </location>
</feature>
<protein>
    <submittedName>
        <fullName evidence="7">Uncharacterized protein</fullName>
    </submittedName>
</protein>
<dbReference type="PANTHER" id="PTHR23320">
    <property type="entry name" value="MEMBRANE-SPANNING 4-DOMAINS SUBFAMILY A MS4A -RELATED"/>
    <property type="match status" value="1"/>
</dbReference>
<evidence type="ECO:0000313" key="7">
    <source>
        <dbReference type="EMBL" id="KAK9976629.1"/>
    </source>
</evidence>
<reference evidence="7 8" key="1">
    <citation type="submission" date="2024-05" db="EMBL/GenBank/DDBJ databases">
        <title>A high-quality chromosomal-level genome assembly of Topmouth culter (Culter alburnus).</title>
        <authorList>
            <person name="Zhao H."/>
        </authorList>
    </citation>
    <scope>NUCLEOTIDE SEQUENCE [LARGE SCALE GENOMIC DNA]</scope>
    <source>
        <strain evidence="7">CATC2023</strain>
        <tissue evidence="7">Muscle</tissue>
    </source>
</reference>
<dbReference type="InterPro" id="IPR007237">
    <property type="entry name" value="CD20-like"/>
</dbReference>
<feature type="transmembrane region" description="Helical" evidence="6">
    <location>
        <begin position="278"/>
        <end position="299"/>
    </location>
</feature>
<keyword evidence="5 6" id="KW-0472">Membrane</keyword>
<accession>A0AAW2AS98</accession>
<keyword evidence="4 6" id="KW-1133">Transmembrane helix</keyword>
<evidence type="ECO:0000256" key="1">
    <source>
        <dbReference type="ARBA" id="ARBA00004141"/>
    </source>
</evidence>
<keyword evidence="3 6" id="KW-0812">Transmembrane</keyword>
<dbReference type="Pfam" id="PF04103">
    <property type="entry name" value="CD20"/>
    <property type="match status" value="1"/>
</dbReference>
<gene>
    <name evidence="7" type="ORF">ABG768_021834</name>
</gene>
<evidence type="ECO:0000256" key="6">
    <source>
        <dbReference type="SAM" id="Phobius"/>
    </source>
</evidence>
<organism evidence="7 8">
    <name type="scientific">Culter alburnus</name>
    <name type="common">Topmouth culter</name>
    <dbReference type="NCBI Taxonomy" id="194366"/>
    <lineage>
        <taxon>Eukaryota</taxon>
        <taxon>Metazoa</taxon>
        <taxon>Chordata</taxon>
        <taxon>Craniata</taxon>
        <taxon>Vertebrata</taxon>
        <taxon>Euteleostomi</taxon>
        <taxon>Actinopterygii</taxon>
        <taxon>Neopterygii</taxon>
        <taxon>Teleostei</taxon>
        <taxon>Ostariophysi</taxon>
        <taxon>Cypriniformes</taxon>
        <taxon>Xenocyprididae</taxon>
        <taxon>Xenocypridinae</taxon>
        <taxon>Culter</taxon>
    </lineage>
</organism>
<evidence type="ECO:0000256" key="5">
    <source>
        <dbReference type="ARBA" id="ARBA00023136"/>
    </source>
</evidence>
<feature type="transmembrane region" description="Helical" evidence="6">
    <location>
        <begin position="190"/>
        <end position="212"/>
    </location>
</feature>
<sequence length="342" mass="36782">MSQTVVPVNSSTLVIQFQPPTQTTADGTGTNAPVPVYVQQVAGVSPLNGQILLKGHPKALGPPPPAVVLHRSVSDSEARMSQTVIPVNSSTLIIQFQPPTQTTAAGTGTNAPVPVHGLQEFLKGQPKALGTVQIMIGLWTLLLGIMSTVHADSIFVYSGIPYWGSIIYIIAGSLCIAAENKMNSPSSLCLVKGSLGVNIFSTLIAGTSFTIISVDLVKGPLNTYCDYYHDCYDSDGKYLTLFWGISGVSLIFAFLQFIISICLSAFACKVTWSCSPQVMSLPILMLLCLFLVPFVPQVITQQHCCFGQNHFHDLNNSQISVVSNPSMHHLPAEVPPQYTEFK</sequence>
<dbReference type="GO" id="GO:0016020">
    <property type="term" value="C:membrane"/>
    <property type="evidence" value="ECO:0007669"/>
    <property type="project" value="UniProtKB-SubCell"/>
</dbReference>
<evidence type="ECO:0000256" key="3">
    <source>
        <dbReference type="ARBA" id="ARBA00022692"/>
    </source>
</evidence>
<evidence type="ECO:0000256" key="2">
    <source>
        <dbReference type="ARBA" id="ARBA00009565"/>
    </source>
</evidence>
<comment type="subcellular location">
    <subcellularLocation>
        <location evidence="1">Membrane</location>
        <topology evidence="1">Multi-pass membrane protein</topology>
    </subcellularLocation>
</comment>
<dbReference type="Proteomes" id="UP001479290">
    <property type="component" value="Unassembled WGS sequence"/>
</dbReference>
<dbReference type="PANTHER" id="PTHR23320:SF128">
    <property type="entry name" value="MEMBRANE-SPANNING 4-DOMAINS SUBFAMILY A MEMBER 4A"/>
    <property type="match status" value="1"/>
</dbReference>
<dbReference type="AlphaFoldDB" id="A0AAW2AS98"/>
<comment type="caution">
    <text evidence="7">The sequence shown here is derived from an EMBL/GenBank/DDBJ whole genome shotgun (WGS) entry which is preliminary data.</text>
</comment>